<feature type="transmembrane region" description="Helical" evidence="1">
    <location>
        <begin position="75"/>
        <end position="100"/>
    </location>
</feature>
<organism evidence="3 4">
    <name type="scientific">Lates japonicus</name>
    <name type="common">Japanese lates</name>
    <dbReference type="NCBI Taxonomy" id="270547"/>
    <lineage>
        <taxon>Eukaryota</taxon>
        <taxon>Metazoa</taxon>
        <taxon>Chordata</taxon>
        <taxon>Craniata</taxon>
        <taxon>Vertebrata</taxon>
        <taxon>Euteleostomi</taxon>
        <taxon>Actinopterygii</taxon>
        <taxon>Neopterygii</taxon>
        <taxon>Teleostei</taxon>
        <taxon>Neoteleostei</taxon>
        <taxon>Acanthomorphata</taxon>
        <taxon>Carangaria</taxon>
        <taxon>Carangaria incertae sedis</taxon>
        <taxon>Centropomidae</taxon>
        <taxon>Lates</taxon>
    </lineage>
</organism>
<dbReference type="Proteomes" id="UP001279410">
    <property type="component" value="Unassembled WGS sequence"/>
</dbReference>
<sequence length="124" mass="13298">MAPTKHLKMMRLLFVCLLLLLPAATAVSEESEGSADDEIDDEDLYATVKKYPNGHAPGSSMVDKTTGEAEKSDQLTLIVIVVAVAVVALSVAVIVAVLLVRRHMHSRQQGVYSVPAEQDQKGAV</sequence>
<reference evidence="3" key="1">
    <citation type="submission" date="2022-08" db="EMBL/GenBank/DDBJ databases">
        <title>Genome sequencing of akame (Lates japonicus).</title>
        <authorList>
            <person name="Hashiguchi Y."/>
            <person name="Takahashi H."/>
        </authorList>
    </citation>
    <scope>NUCLEOTIDE SEQUENCE</scope>
    <source>
        <strain evidence="3">Kochi</strain>
    </source>
</reference>
<evidence type="ECO:0000313" key="3">
    <source>
        <dbReference type="EMBL" id="GLD63539.1"/>
    </source>
</evidence>
<dbReference type="EMBL" id="BRZM01000063">
    <property type="protein sequence ID" value="GLD63539.1"/>
    <property type="molecule type" value="Genomic_DNA"/>
</dbReference>
<keyword evidence="1" id="KW-0812">Transmembrane</keyword>
<feature type="signal peptide" evidence="2">
    <location>
        <begin position="1"/>
        <end position="26"/>
    </location>
</feature>
<keyword evidence="1" id="KW-1133">Transmembrane helix</keyword>
<comment type="caution">
    <text evidence="3">The sequence shown here is derived from an EMBL/GenBank/DDBJ whole genome shotgun (WGS) entry which is preliminary data.</text>
</comment>
<dbReference type="AlphaFoldDB" id="A0AAD3RAT0"/>
<keyword evidence="1" id="KW-0472">Membrane</keyword>
<keyword evidence="4" id="KW-1185">Reference proteome</keyword>
<evidence type="ECO:0000313" key="4">
    <source>
        <dbReference type="Proteomes" id="UP001279410"/>
    </source>
</evidence>
<feature type="chain" id="PRO_5042025246" description="Transmembrane protein" evidence="2">
    <location>
        <begin position="27"/>
        <end position="124"/>
    </location>
</feature>
<proteinExistence type="predicted"/>
<protein>
    <recommendedName>
        <fullName evidence="5">Transmembrane protein</fullName>
    </recommendedName>
</protein>
<evidence type="ECO:0008006" key="5">
    <source>
        <dbReference type="Google" id="ProtNLM"/>
    </source>
</evidence>
<gene>
    <name evidence="3" type="ORF">AKAME5_001514800</name>
</gene>
<evidence type="ECO:0000256" key="1">
    <source>
        <dbReference type="SAM" id="Phobius"/>
    </source>
</evidence>
<name>A0AAD3RAT0_LATJO</name>
<accession>A0AAD3RAT0</accession>
<evidence type="ECO:0000256" key="2">
    <source>
        <dbReference type="SAM" id="SignalP"/>
    </source>
</evidence>
<keyword evidence="2" id="KW-0732">Signal</keyword>